<protein>
    <submittedName>
        <fullName evidence="1">ARAD1D48114p</fullName>
    </submittedName>
</protein>
<gene>
    <name evidence="1" type="ORF">GNLVRS02_ARAD1D48114g</name>
</gene>
<accession>A0A060TE06</accession>
<sequence length="255" mass="28782">MHTLTWILEHSSRNPQIKADTVRNAKMAAESYAQEKDTPFVHVQSIRAILKQRLLVENGQEFDTLVTKLADVQHRVRDAKLVASVGLRRQKQAYVEALERQRHQMLETALRIELVAQLKETQSKMENEPFAQIGKIDALLRLCGRSVCSLSKEGKELGSLINQIGLLISTVDAMDGDRNRTRQLYVVVSNLISYLQDPDEHALVHNLDQEFDSYVSNLTRICSYLVVHGAIKDKGLVYLSDQPMISTNIATLTSS</sequence>
<name>A0A060TE06_BLAAD</name>
<proteinExistence type="predicted"/>
<dbReference type="AlphaFoldDB" id="A0A060TE06"/>
<reference evidence="1" key="2">
    <citation type="submission" date="2014-06" db="EMBL/GenBank/DDBJ databases">
        <title>The complete genome of Blastobotrys (Arxula) adeninivorans LS3 - a yeast of biotechnological interest.</title>
        <authorList>
            <person name="Kunze G."/>
            <person name="Gaillardin C."/>
            <person name="Czernicka M."/>
            <person name="Durrens P."/>
            <person name="Martin T."/>
            <person name="Boer E."/>
            <person name="Gabaldon T."/>
            <person name="Cruz J."/>
            <person name="Talla E."/>
            <person name="Marck C."/>
            <person name="Goffeau A."/>
            <person name="Barbe V."/>
            <person name="Baret P."/>
            <person name="Baronian K."/>
            <person name="Beier S."/>
            <person name="Bleykasten C."/>
            <person name="Bode R."/>
            <person name="Casaregola S."/>
            <person name="Despons L."/>
            <person name="Fairhead C."/>
            <person name="Giersberg M."/>
            <person name="Gierski P."/>
            <person name="Hahnel U."/>
            <person name="Hartmann A."/>
            <person name="Jankowska D."/>
            <person name="Jubin C."/>
            <person name="Jung P."/>
            <person name="Lafontaine I."/>
            <person name="Leh-Louis V."/>
            <person name="Lemaire M."/>
            <person name="Marcet-Houben M."/>
            <person name="Mascher M."/>
            <person name="Morel G."/>
            <person name="Richard G.-F."/>
            <person name="Riechen J."/>
            <person name="Sacerdot C."/>
            <person name="Sarkar A."/>
            <person name="Savel G."/>
            <person name="Schacherer J."/>
            <person name="Sherman D."/>
            <person name="Straub M.-L."/>
            <person name="Stein N."/>
            <person name="Thierry A."/>
            <person name="Trautwein-Schult A."/>
            <person name="Westhof E."/>
            <person name="Worch S."/>
            <person name="Dujon B."/>
            <person name="Souciet J.-L."/>
            <person name="Wincker P."/>
            <person name="Scholz U."/>
            <person name="Neuveglise N."/>
        </authorList>
    </citation>
    <scope>NUCLEOTIDE SEQUENCE</scope>
    <source>
        <strain evidence="1">LS3</strain>
    </source>
</reference>
<organism evidence="1">
    <name type="scientific">Blastobotrys adeninivorans</name>
    <name type="common">Yeast</name>
    <name type="synonym">Arxula adeninivorans</name>
    <dbReference type="NCBI Taxonomy" id="409370"/>
    <lineage>
        <taxon>Eukaryota</taxon>
        <taxon>Fungi</taxon>
        <taxon>Dikarya</taxon>
        <taxon>Ascomycota</taxon>
        <taxon>Saccharomycotina</taxon>
        <taxon>Dipodascomycetes</taxon>
        <taxon>Dipodascales</taxon>
        <taxon>Trichomonascaceae</taxon>
        <taxon>Blastobotrys</taxon>
    </lineage>
</organism>
<dbReference type="EMBL" id="HG937694">
    <property type="protein sequence ID" value="CDP39029.1"/>
    <property type="molecule type" value="Genomic_DNA"/>
</dbReference>
<reference evidence="1" key="1">
    <citation type="submission" date="2014-02" db="EMBL/GenBank/DDBJ databases">
        <authorList>
            <person name="Genoscope - CEA"/>
        </authorList>
    </citation>
    <scope>NUCLEOTIDE SEQUENCE</scope>
    <source>
        <strain evidence="1">LS3</strain>
    </source>
</reference>
<evidence type="ECO:0000313" key="1">
    <source>
        <dbReference type="EMBL" id="CDP39029.1"/>
    </source>
</evidence>